<accession>A0A814UL12</accession>
<dbReference type="InterPro" id="IPR000477">
    <property type="entry name" value="RT_dom"/>
</dbReference>
<evidence type="ECO:0000313" key="3">
    <source>
        <dbReference type="Proteomes" id="UP000663891"/>
    </source>
</evidence>
<dbReference type="Proteomes" id="UP000663891">
    <property type="component" value="Unassembled WGS sequence"/>
</dbReference>
<protein>
    <recommendedName>
        <fullName evidence="1">Reverse transcriptase domain-containing protein</fullName>
    </recommendedName>
</protein>
<dbReference type="PANTHER" id="PTHR36688:SF1">
    <property type="entry name" value="ENDONUCLEASE_EXONUCLEASE_PHOSPHATASE DOMAIN-CONTAINING PROTEIN"/>
    <property type="match status" value="1"/>
</dbReference>
<dbReference type="InterPro" id="IPR052560">
    <property type="entry name" value="RdDP_mobile_element"/>
</dbReference>
<name>A0A814UL12_9BILA</name>
<dbReference type="AlphaFoldDB" id="A0A814UL12"/>
<organism evidence="2 3">
    <name type="scientific">Adineta steineri</name>
    <dbReference type="NCBI Taxonomy" id="433720"/>
    <lineage>
        <taxon>Eukaryota</taxon>
        <taxon>Metazoa</taxon>
        <taxon>Spiralia</taxon>
        <taxon>Gnathifera</taxon>
        <taxon>Rotifera</taxon>
        <taxon>Eurotatoria</taxon>
        <taxon>Bdelloidea</taxon>
        <taxon>Adinetida</taxon>
        <taxon>Adinetidae</taxon>
        <taxon>Adineta</taxon>
    </lineage>
</organism>
<proteinExistence type="predicted"/>
<gene>
    <name evidence="2" type="ORF">VCS650_LOCUS24174</name>
</gene>
<dbReference type="Pfam" id="PF00078">
    <property type="entry name" value="RVT_1"/>
    <property type="match status" value="1"/>
</dbReference>
<sequence>MENKSNESTTDSFRWFEMFQKLLNALKHRVTIWHKNSRQRPTLSPSLRILIKHKHYLQNRYRHSRLEADRLRLRSWEKLLHREFQQFKADNWRKFMSNVASPNPMTFWKSIKVLNKKKSTQFSAITKDNNTTLKSTKETTDYLFEHFSGRFGPPTTDVNNTTDREAQEVWDRLSQADPDCIYRAWCRSDLKFDAADLKKVIAAMKTKNSTGFDLVSNRMVKVLSQNYMKLLADSYNKLFEKAYWGDSWKQARTVCFNKSNSPAPTSNQLRSISLLPIFGKIYERLFLLKFNLWIKKMNILPWQQSGARPHLSTMTRVNHLLENVTQSLTVNTFTPVIYIDFLQAFDMLWNQGIIYKLYKLHCPDEYLFWLINYFTNRSLIIDYDGCHSAKINIKRGAPQGSVLGPIVYIIAHYDLPQIFKRPENVHVYVDDLAIAYVPSLYLSRRKQIEDIERIMNRDLDKLLQYSIKWHQPVNVNKTEYVTYHRAVQSPKLTILYNGIPIIKQSSYKYLGVRLDAKLSFHRLLDDQFIKLRRSYGIMKYIHQQFPSFFSLKNKFFGTYTWPHLYILSTLYCLMSNTVKDRVNGFYRRCLRLVYCLYQCSTFDLHETFGLPTLTSRFKKCLMKRVRNIQLHEPELISCYISRKTVVNIMAIHYLEKECIPWLQQGRPNNKIVSMYNNEENMNTFFDKLLNSIFD</sequence>
<dbReference type="PROSITE" id="PS50878">
    <property type="entry name" value="RT_POL"/>
    <property type="match status" value="1"/>
</dbReference>
<feature type="domain" description="Reverse transcriptase" evidence="1">
    <location>
        <begin position="237"/>
        <end position="514"/>
    </location>
</feature>
<reference evidence="2" key="1">
    <citation type="submission" date="2021-02" db="EMBL/GenBank/DDBJ databases">
        <authorList>
            <person name="Nowell W R."/>
        </authorList>
    </citation>
    <scope>NUCLEOTIDE SEQUENCE</scope>
</reference>
<evidence type="ECO:0000313" key="2">
    <source>
        <dbReference type="EMBL" id="CAF1175476.1"/>
    </source>
</evidence>
<dbReference type="InterPro" id="IPR043502">
    <property type="entry name" value="DNA/RNA_pol_sf"/>
</dbReference>
<comment type="caution">
    <text evidence="2">The sequence shown here is derived from an EMBL/GenBank/DDBJ whole genome shotgun (WGS) entry which is preliminary data.</text>
</comment>
<dbReference type="SUPFAM" id="SSF56672">
    <property type="entry name" value="DNA/RNA polymerases"/>
    <property type="match status" value="1"/>
</dbReference>
<evidence type="ECO:0000259" key="1">
    <source>
        <dbReference type="PROSITE" id="PS50878"/>
    </source>
</evidence>
<dbReference type="EMBL" id="CAJNON010000294">
    <property type="protein sequence ID" value="CAF1175476.1"/>
    <property type="molecule type" value="Genomic_DNA"/>
</dbReference>
<dbReference type="PANTHER" id="PTHR36688">
    <property type="entry name" value="ENDO/EXONUCLEASE/PHOSPHATASE DOMAIN-CONTAINING PROTEIN"/>
    <property type="match status" value="1"/>
</dbReference>
<dbReference type="OrthoDB" id="415068at2759"/>